<organism evidence="2">
    <name type="scientific">viral metagenome</name>
    <dbReference type="NCBI Taxonomy" id="1070528"/>
    <lineage>
        <taxon>unclassified sequences</taxon>
        <taxon>metagenomes</taxon>
        <taxon>organismal metagenomes</taxon>
    </lineage>
</organism>
<feature type="transmembrane region" description="Helical" evidence="1">
    <location>
        <begin position="7"/>
        <end position="31"/>
    </location>
</feature>
<evidence type="ECO:0000256" key="1">
    <source>
        <dbReference type="SAM" id="Phobius"/>
    </source>
</evidence>
<keyword evidence="1" id="KW-0472">Membrane</keyword>
<dbReference type="EMBL" id="MT142334">
    <property type="protein sequence ID" value="QJA78385.1"/>
    <property type="molecule type" value="Genomic_DNA"/>
</dbReference>
<evidence type="ECO:0000313" key="5">
    <source>
        <dbReference type="EMBL" id="QJI01151.1"/>
    </source>
</evidence>
<evidence type="ECO:0000313" key="3">
    <source>
        <dbReference type="EMBL" id="QJA64355.1"/>
    </source>
</evidence>
<proteinExistence type="predicted"/>
<dbReference type="EMBL" id="MT141518">
    <property type="protein sequence ID" value="QJA64355.1"/>
    <property type="molecule type" value="Genomic_DNA"/>
</dbReference>
<keyword evidence="1" id="KW-0812">Transmembrane</keyword>
<dbReference type="EMBL" id="MT144343">
    <property type="protein sequence ID" value="QJA52479.1"/>
    <property type="molecule type" value="Genomic_DNA"/>
</dbReference>
<dbReference type="EMBL" id="MT144901">
    <property type="protein sequence ID" value="QJI01151.1"/>
    <property type="molecule type" value="Genomic_DNA"/>
</dbReference>
<name>A0A6H1ZYC6_9ZZZZ</name>
<evidence type="ECO:0000313" key="2">
    <source>
        <dbReference type="EMBL" id="QJA52479.1"/>
    </source>
</evidence>
<protein>
    <submittedName>
        <fullName evidence="2">Uncharacterized protein</fullName>
    </submittedName>
</protein>
<gene>
    <name evidence="4" type="ORF">MM415A01074_0009</name>
    <name evidence="3" type="ORF">MM415B00505_0019</name>
    <name evidence="2" type="ORF">TM448A02750_0006</name>
    <name evidence="5" type="ORF">TM448B02314_0003</name>
</gene>
<sequence>MNKHLRILRILSYVIVFLIGCALSFWPGYYFGKNNQNRISNSINTAECKSQPSYNIGDLKFFINRKDGVIELKSYEGFYYYGGTYGPNNSPCFEYTEIWKTEEVFTDMKKAHLRGIEIANNLFDISENNRRLKMVNELTSKFWEDF</sequence>
<accession>A0A6H1ZYC6</accession>
<dbReference type="PROSITE" id="PS51257">
    <property type="entry name" value="PROKAR_LIPOPROTEIN"/>
    <property type="match status" value="1"/>
</dbReference>
<dbReference type="AlphaFoldDB" id="A0A6H1ZYC6"/>
<reference evidence="2" key="1">
    <citation type="submission" date="2020-03" db="EMBL/GenBank/DDBJ databases">
        <title>The deep terrestrial virosphere.</title>
        <authorList>
            <person name="Holmfeldt K."/>
            <person name="Nilsson E."/>
            <person name="Simone D."/>
            <person name="Lopez-Fernandez M."/>
            <person name="Wu X."/>
            <person name="de Brujin I."/>
            <person name="Lundin D."/>
            <person name="Andersson A."/>
            <person name="Bertilsson S."/>
            <person name="Dopson M."/>
        </authorList>
    </citation>
    <scope>NUCLEOTIDE SEQUENCE</scope>
    <source>
        <strain evidence="4">MM415A01074</strain>
        <strain evidence="3">MM415B00505</strain>
        <strain evidence="2">TM448A02750</strain>
        <strain evidence="5">TM448B02314</strain>
    </source>
</reference>
<keyword evidence="1" id="KW-1133">Transmembrane helix</keyword>
<evidence type="ECO:0000313" key="4">
    <source>
        <dbReference type="EMBL" id="QJA78385.1"/>
    </source>
</evidence>